<feature type="transmembrane region" description="Helical" evidence="1">
    <location>
        <begin position="62"/>
        <end position="88"/>
    </location>
</feature>
<evidence type="ECO:0000259" key="2">
    <source>
        <dbReference type="SMART" id="SM00563"/>
    </source>
</evidence>
<name>A0A6J6A219_9ZZZZ</name>
<dbReference type="CDD" id="cd07990">
    <property type="entry name" value="LPLAT_LCLAT1-like"/>
    <property type="match status" value="1"/>
</dbReference>
<dbReference type="SMART" id="SM00563">
    <property type="entry name" value="PlsC"/>
    <property type="match status" value="1"/>
</dbReference>
<reference evidence="3" key="1">
    <citation type="submission" date="2020-05" db="EMBL/GenBank/DDBJ databases">
        <authorList>
            <person name="Chiriac C."/>
            <person name="Salcher M."/>
            <person name="Ghai R."/>
            <person name="Kavagutti S V."/>
        </authorList>
    </citation>
    <scope>NUCLEOTIDE SEQUENCE</scope>
</reference>
<keyword evidence="1" id="KW-1133">Transmembrane helix</keyword>
<dbReference type="Pfam" id="PF01553">
    <property type="entry name" value="Acyltransferase"/>
    <property type="match status" value="1"/>
</dbReference>
<dbReference type="AlphaFoldDB" id="A0A6J6A219"/>
<evidence type="ECO:0000313" key="3">
    <source>
        <dbReference type="EMBL" id="CAB4347549.1"/>
    </source>
</evidence>
<dbReference type="GO" id="GO:0003841">
    <property type="term" value="F:1-acylglycerol-3-phosphate O-acyltransferase activity"/>
    <property type="evidence" value="ECO:0007669"/>
    <property type="project" value="TreeGrafter"/>
</dbReference>
<feature type="domain" description="Phospholipid/glycerol acyltransferase" evidence="2">
    <location>
        <begin position="138"/>
        <end position="283"/>
    </location>
</feature>
<feature type="transmembrane region" description="Helical" evidence="1">
    <location>
        <begin position="25"/>
        <end position="50"/>
    </location>
</feature>
<sequence length="343" mass="38407">MPVSQNSQREPRGQTIARRLKTIPVIFIGLVLITALLPVLLIGALIVDIFRAITQRKPWMALRLVAFLWIFLAADTAALLALFGFWLVSGFGHNTKLLATSTWHAQQLWVRVLLGSVKLLFGLRIVDEGAECLRPGPVIVLIRHASIVDNLLPSALVAARERIRLRYVIKRELLSEPCLDVGGQRLPNYFVRRNTGKEVERDNIGQLASGMGSDDGLLLYPEGTRFTAERRQRALEKIAERDPQRAARLEPIEYLLPPKVGGLLAVLDRAPQSDVVLMVHQGFDGLRLISDIWGGALVGRVINVRFTRVPHGQIPTARDQQVEWLDELWLEADRWVASKINAS</sequence>
<dbReference type="InterPro" id="IPR002123">
    <property type="entry name" value="Plipid/glycerol_acylTrfase"/>
</dbReference>
<gene>
    <name evidence="3" type="ORF">UFOPK3522_01729</name>
</gene>
<evidence type="ECO:0000256" key="1">
    <source>
        <dbReference type="SAM" id="Phobius"/>
    </source>
</evidence>
<dbReference type="EMBL" id="CAESAO010000230">
    <property type="protein sequence ID" value="CAB4347549.1"/>
    <property type="molecule type" value="Genomic_DNA"/>
</dbReference>
<accession>A0A6J6A219</accession>
<organism evidence="3">
    <name type="scientific">freshwater metagenome</name>
    <dbReference type="NCBI Taxonomy" id="449393"/>
    <lineage>
        <taxon>unclassified sequences</taxon>
        <taxon>metagenomes</taxon>
        <taxon>ecological metagenomes</taxon>
    </lineage>
</organism>
<proteinExistence type="predicted"/>
<keyword evidence="1" id="KW-0472">Membrane</keyword>
<keyword evidence="1" id="KW-0812">Transmembrane</keyword>
<dbReference type="GO" id="GO:0012505">
    <property type="term" value="C:endomembrane system"/>
    <property type="evidence" value="ECO:0007669"/>
    <property type="project" value="TreeGrafter"/>
</dbReference>
<protein>
    <submittedName>
        <fullName evidence="3">Unannotated protein</fullName>
    </submittedName>
</protein>
<dbReference type="PANTHER" id="PTHR10983">
    <property type="entry name" value="1-ACYLGLYCEROL-3-PHOSPHATE ACYLTRANSFERASE-RELATED"/>
    <property type="match status" value="1"/>
</dbReference>
<dbReference type="PANTHER" id="PTHR10983:SF24">
    <property type="entry name" value="1-ACYLGLYCEROL-3-PHOSPHATE O-ACYLTRANSFERASE 3, ISOFORM E-RELATED"/>
    <property type="match status" value="1"/>
</dbReference>
<dbReference type="SUPFAM" id="SSF69593">
    <property type="entry name" value="Glycerol-3-phosphate (1)-acyltransferase"/>
    <property type="match status" value="1"/>
</dbReference>